<dbReference type="GO" id="GO:0006096">
    <property type="term" value="P:glycolytic process"/>
    <property type="evidence" value="ECO:0007669"/>
    <property type="project" value="UniProtKB-KW"/>
</dbReference>
<dbReference type="SUPFAM" id="SSF53697">
    <property type="entry name" value="SIS domain"/>
    <property type="match status" value="1"/>
</dbReference>
<accession>A0A2A7UZV6</accession>
<dbReference type="Pfam" id="PF01380">
    <property type="entry name" value="SIS"/>
    <property type="match status" value="1"/>
</dbReference>
<dbReference type="Gene3D" id="3.40.50.10490">
    <property type="entry name" value="Glucose-6-phosphate isomerase like protein, domain 1"/>
    <property type="match status" value="1"/>
</dbReference>
<dbReference type="InterPro" id="IPR047640">
    <property type="entry name" value="RpiR-like"/>
</dbReference>
<keyword evidence="7" id="KW-1185">Reference proteome</keyword>
<dbReference type="STRING" id="1219032.GCA_001515545_04166"/>
<evidence type="ECO:0000313" key="7">
    <source>
        <dbReference type="Proteomes" id="UP000220246"/>
    </source>
</evidence>
<protein>
    <submittedName>
        <fullName evidence="6">MurR/RpiR family transcriptional regulator</fullName>
    </submittedName>
</protein>
<evidence type="ECO:0000256" key="2">
    <source>
        <dbReference type="ARBA" id="ARBA00023125"/>
    </source>
</evidence>
<dbReference type="PANTHER" id="PTHR30514:SF18">
    <property type="entry name" value="RPIR-FAMILY TRANSCRIPTIONAL REGULATOR"/>
    <property type="match status" value="1"/>
</dbReference>
<dbReference type="RefSeq" id="WP_066542014.1">
    <property type="nucleotide sequence ID" value="NZ_DALZQJ010000034.1"/>
</dbReference>
<evidence type="ECO:0000256" key="1">
    <source>
        <dbReference type="ARBA" id="ARBA00023015"/>
    </source>
</evidence>
<keyword evidence="3" id="KW-0324">Glycolysis</keyword>
<dbReference type="InterPro" id="IPR001347">
    <property type="entry name" value="SIS_dom"/>
</dbReference>
<dbReference type="InterPro" id="IPR000281">
    <property type="entry name" value="HTH_RpiR"/>
</dbReference>
<dbReference type="InterPro" id="IPR035472">
    <property type="entry name" value="RpiR-like_SIS"/>
</dbReference>
<evidence type="ECO:0000256" key="4">
    <source>
        <dbReference type="ARBA" id="ARBA00023163"/>
    </source>
</evidence>
<keyword evidence="4" id="KW-0804">Transcription</keyword>
<dbReference type="GO" id="GO:0097367">
    <property type="term" value="F:carbohydrate derivative binding"/>
    <property type="evidence" value="ECO:0007669"/>
    <property type="project" value="InterPro"/>
</dbReference>
<comment type="caution">
    <text evidence="6">The sequence shown here is derived from an EMBL/GenBank/DDBJ whole genome shotgun (WGS) entry which is preliminary data.</text>
</comment>
<feature type="domain" description="HTH rpiR-type" evidence="5">
    <location>
        <begin position="8"/>
        <end position="84"/>
    </location>
</feature>
<keyword evidence="2" id="KW-0238">DNA-binding</keyword>
<dbReference type="SUPFAM" id="SSF46689">
    <property type="entry name" value="Homeodomain-like"/>
    <property type="match status" value="1"/>
</dbReference>
<keyword evidence="1" id="KW-0805">Transcription regulation</keyword>
<gene>
    <name evidence="6" type="ORF">CRM82_20850</name>
</gene>
<dbReference type="PROSITE" id="PS51071">
    <property type="entry name" value="HTH_RPIR"/>
    <property type="match status" value="1"/>
</dbReference>
<dbReference type="EMBL" id="PDEA01000001">
    <property type="protein sequence ID" value="PEH90726.1"/>
    <property type="molecule type" value="Genomic_DNA"/>
</dbReference>
<dbReference type="PANTHER" id="PTHR30514">
    <property type="entry name" value="GLUCOKINASE"/>
    <property type="match status" value="1"/>
</dbReference>
<proteinExistence type="predicted"/>
<dbReference type="OrthoDB" id="8960173at2"/>
<dbReference type="CDD" id="cd05013">
    <property type="entry name" value="SIS_RpiR"/>
    <property type="match status" value="1"/>
</dbReference>
<evidence type="ECO:0000259" key="5">
    <source>
        <dbReference type="PROSITE" id="PS51071"/>
    </source>
</evidence>
<dbReference type="Pfam" id="PF01418">
    <property type="entry name" value="HTH_6"/>
    <property type="match status" value="1"/>
</dbReference>
<dbReference type="GeneID" id="80803087"/>
<dbReference type="InterPro" id="IPR046348">
    <property type="entry name" value="SIS_dom_sf"/>
</dbReference>
<dbReference type="GO" id="GO:0003677">
    <property type="term" value="F:DNA binding"/>
    <property type="evidence" value="ECO:0007669"/>
    <property type="project" value="UniProtKB-KW"/>
</dbReference>
<dbReference type="GO" id="GO:0003700">
    <property type="term" value="F:DNA-binding transcription factor activity"/>
    <property type="evidence" value="ECO:0007669"/>
    <property type="project" value="InterPro"/>
</dbReference>
<dbReference type="AlphaFoldDB" id="A0A2A7UZV6"/>
<evidence type="ECO:0000313" key="6">
    <source>
        <dbReference type="EMBL" id="PEH90726.1"/>
    </source>
</evidence>
<organism evidence="6 7">
    <name type="scientific">Comamonas terrigena</name>
    <dbReference type="NCBI Taxonomy" id="32013"/>
    <lineage>
        <taxon>Bacteria</taxon>
        <taxon>Pseudomonadati</taxon>
        <taxon>Pseudomonadota</taxon>
        <taxon>Betaproteobacteria</taxon>
        <taxon>Burkholderiales</taxon>
        <taxon>Comamonadaceae</taxon>
        <taxon>Comamonas</taxon>
    </lineage>
</organism>
<dbReference type="InterPro" id="IPR036388">
    <property type="entry name" value="WH-like_DNA-bd_sf"/>
</dbReference>
<evidence type="ECO:0000256" key="3">
    <source>
        <dbReference type="ARBA" id="ARBA00023152"/>
    </source>
</evidence>
<name>A0A2A7UZV6_COMTR</name>
<dbReference type="InterPro" id="IPR009057">
    <property type="entry name" value="Homeodomain-like_sf"/>
</dbReference>
<reference evidence="7" key="1">
    <citation type="submission" date="2017-09" db="EMBL/GenBank/DDBJ databases">
        <title>FDA dAtabase for Regulatory Grade micrObial Sequences (FDA-ARGOS): Supporting development and validation of Infectious Disease Dx tests.</title>
        <authorList>
            <person name="Minogue T."/>
            <person name="Wolcott M."/>
            <person name="Wasieloski L."/>
            <person name="Aguilar W."/>
            <person name="Moore D."/>
            <person name="Tallon L."/>
            <person name="Sadzewicz L."/>
            <person name="Ott S."/>
            <person name="Zhao X."/>
            <person name="Nagaraj S."/>
            <person name="Vavikolanu K."/>
            <person name="Aluvathingal J."/>
            <person name="Nadendla S."/>
            <person name="Sichtig H."/>
        </authorList>
    </citation>
    <scope>NUCLEOTIDE SEQUENCE [LARGE SCALE GENOMIC DNA]</scope>
    <source>
        <strain evidence="7">FDAARGOS_394</strain>
    </source>
</reference>
<dbReference type="Proteomes" id="UP000220246">
    <property type="component" value="Unassembled WGS sequence"/>
</dbReference>
<sequence length="290" mass="31847">MHDSLNPSTLDARIRHVYAQLSSAERKLADMVLTRQRELLGYSATELAGLAGTSKSSAARFFRSLGYAGYDEFRQALRAAQLQQSPLARMEQPRRKRSLAQQFQSHLQADASLLNAWAESIPEAQLEAAIAMLVRARKVWVVGYRHSHLTAFYAQSLLAQVRGEVGSLNDVAGREADLLASASEKDVLLAVDFRRRSTRLPRLLAAAQAVGAQTLVLTDAPVSALAMQAQVVLRCGASSPQGLFDSYVCAVSLVNFLASALAQQQRVPTQERLERIERLHVALDDLEPQL</sequence>
<dbReference type="Gene3D" id="1.10.10.10">
    <property type="entry name" value="Winged helix-like DNA-binding domain superfamily/Winged helix DNA-binding domain"/>
    <property type="match status" value="1"/>
</dbReference>